<reference evidence="1 2" key="1">
    <citation type="submission" date="2018-04" db="EMBL/GenBank/DDBJ databases">
        <title>Complete genome uncultured novel isolate.</title>
        <authorList>
            <person name="Merlino G."/>
        </authorList>
    </citation>
    <scope>NUCLEOTIDE SEQUENCE [LARGE SCALE GENOMIC DNA]</scope>
    <source>
        <strain evidence="2">R1DC9</strain>
    </source>
</reference>
<evidence type="ECO:0000313" key="1">
    <source>
        <dbReference type="EMBL" id="QCK14073.1"/>
    </source>
</evidence>
<proteinExistence type="predicted"/>
<dbReference type="Proteomes" id="UP000298616">
    <property type="component" value="Chromosome"/>
</dbReference>
<organism evidence="1 2">
    <name type="scientific">Mangrovivirga cuniculi</name>
    <dbReference type="NCBI Taxonomy" id="2715131"/>
    <lineage>
        <taxon>Bacteria</taxon>
        <taxon>Pseudomonadati</taxon>
        <taxon>Bacteroidota</taxon>
        <taxon>Cytophagia</taxon>
        <taxon>Cytophagales</taxon>
        <taxon>Mangrovivirgaceae</taxon>
        <taxon>Mangrovivirga</taxon>
    </lineage>
</organism>
<accession>A0A4D7JG47</accession>
<dbReference type="OrthoDB" id="9769132at2"/>
<name>A0A4D7JG47_9BACT</name>
<dbReference type="KEGG" id="fpf:DCC35_04570"/>
<keyword evidence="2" id="KW-1185">Reference proteome</keyword>
<evidence type="ECO:0008006" key="3">
    <source>
        <dbReference type="Google" id="ProtNLM"/>
    </source>
</evidence>
<evidence type="ECO:0000313" key="2">
    <source>
        <dbReference type="Proteomes" id="UP000298616"/>
    </source>
</evidence>
<dbReference type="RefSeq" id="WP_137089667.1">
    <property type="nucleotide sequence ID" value="NZ_CP028923.1"/>
</dbReference>
<protein>
    <recommendedName>
        <fullName evidence="3">MCE family protein</fullName>
    </recommendedName>
</protein>
<dbReference type="EMBL" id="CP028923">
    <property type="protein sequence ID" value="QCK14073.1"/>
    <property type="molecule type" value="Genomic_DNA"/>
</dbReference>
<dbReference type="AlphaFoldDB" id="A0A4D7JG47"/>
<gene>
    <name evidence="1" type="ORF">DCC35_04570</name>
</gene>
<sequence length="165" mass="18482">MDEFKQLSVEFQATARKVRESLDTFENTANSATTELNRTAPEIRRTLVSYRELSDKLSDEDKGLPKVIANLSELSQNLNDANLKATVDSANVALSSFNKTMAKINDGEGSLGKLLNEDSIYNNLNTSLKSLDSLLTHMNYYPKHFFGPLGKKHKKVVRDLEKAQD</sequence>